<name>A0AAT9FGP8_9BACT</name>
<proteinExistence type="predicted"/>
<accession>A0AAT9FGP8</accession>
<sequence length="338" mass="37055">MKNHSLINHTSVKLGFVPAHIKLDGTHIPDEDGNLGRNEQGQLLLLEGIARTCELSPVKLDAIQVMSFPGIKAADSDELFSGIADLGLEPQLVIMVGGVDTMDPKDEDEATAQLLAGIEIAKRHQVKHVCSTSAEAWMAIPAPKDDDEYQARVAQNVRLHHRVYTEGDIANSTIESWSLEFLRPGEMNTFTSIPTIKPLISGLNSKVGSPFFKVLVDAAHCGDGDFSVEENVNFIQQLADDDELVVFHASTPTTRGCISTDDGWIAPLLKAAVTTGKVKYLFTEIFHHQDPILQALRDFDPRHGIDTTDGRGYCETVAENLGEITHRLNNLKARSLLD</sequence>
<dbReference type="InterPro" id="IPR036237">
    <property type="entry name" value="Xyl_isomerase-like_sf"/>
</dbReference>
<dbReference type="KEGG" id="osu:NT6N_01660"/>
<evidence type="ECO:0000313" key="1">
    <source>
        <dbReference type="EMBL" id="BDS05126.1"/>
    </source>
</evidence>
<dbReference type="Gene3D" id="3.20.20.150">
    <property type="entry name" value="Divalent-metal-dependent TIM barrel enzymes"/>
    <property type="match status" value="1"/>
</dbReference>
<organism evidence="1">
    <name type="scientific">Oceaniferula spumae</name>
    <dbReference type="NCBI Taxonomy" id="2979115"/>
    <lineage>
        <taxon>Bacteria</taxon>
        <taxon>Pseudomonadati</taxon>
        <taxon>Verrucomicrobiota</taxon>
        <taxon>Verrucomicrobiia</taxon>
        <taxon>Verrucomicrobiales</taxon>
        <taxon>Verrucomicrobiaceae</taxon>
        <taxon>Oceaniferula</taxon>
    </lineage>
</organism>
<protein>
    <recommendedName>
        <fullName evidence="2">Xylose isomerase-like TIM barrel domain-containing protein</fullName>
    </recommendedName>
</protein>
<reference evidence="1" key="1">
    <citation type="submission" date="2024-07" db="EMBL/GenBank/DDBJ databases">
        <title>Complete genome sequence of Verrucomicrobiaceae bacterium NT6N.</title>
        <authorList>
            <person name="Huang C."/>
            <person name="Takami H."/>
            <person name="Hamasaki K."/>
        </authorList>
    </citation>
    <scope>NUCLEOTIDE SEQUENCE</scope>
    <source>
        <strain evidence="1">NT6N</strain>
    </source>
</reference>
<gene>
    <name evidence="1" type="ORF">NT6N_01660</name>
</gene>
<dbReference type="SUPFAM" id="SSF51658">
    <property type="entry name" value="Xylose isomerase-like"/>
    <property type="match status" value="1"/>
</dbReference>
<dbReference type="EMBL" id="AP026866">
    <property type="protein sequence ID" value="BDS05126.1"/>
    <property type="molecule type" value="Genomic_DNA"/>
</dbReference>
<evidence type="ECO:0008006" key="2">
    <source>
        <dbReference type="Google" id="ProtNLM"/>
    </source>
</evidence>
<dbReference type="AlphaFoldDB" id="A0AAT9FGP8"/>